<evidence type="ECO:0000256" key="3">
    <source>
        <dbReference type="ARBA" id="ARBA00023274"/>
    </source>
</evidence>
<dbReference type="GO" id="GO:0006364">
    <property type="term" value="P:rRNA processing"/>
    <property type="evidence" value="ECO:0007669"/>
    <property type="project" value="TreeGrafter"/>
</dbReference>
<dbReference type="PANTHER" id="PTHR11278:SF0">
    <property type="entry name" value="SMALL RIBOSOMAL SUBUNIT PROTEIN ES7"/>
    <property type="match status" value="1"/>
</dbReference>
<dbReference type="GO" id="GO:0022627">
    <property type="term" value="C:cytosolic small ribosomal subunit"/>
    <property type="evidence" value="ECO:0007669"/>
    <property type="project" value="TreeGrafter"/>
</dbReference>
<evidence type="ECO:0000313" key="6">
    <source>
        <dbReference type="Proteomes" id="UP001230188"/>
    </source>
</evidence>
<gene>
    <name evidence="5" type="ORF">CTAYLR_010131</name>
</gene>
<dbReference type="EMBL" id="JAQMWT010000008">
    <property type="protein sequence ID" value="KAJ8614303.1"/>
    <property type="molecule type" value="Genomic_DNA"/>
</dbReference>
<dbReference type="InterPro" id="IPR047861">
    <property type="entry name" value="Ribosomal_eS7_CS"/>
</dbReference>
<accession>A0AAD7UPW6</accession>
<dbReference type="GO" id="GO:0006412">
    <property type="term" value="P:translation"/>
    <property type="evidence" value="ECO:0007669"/>
    <property type="project" value="InterPro"/>
</dbReference>
<dbReference type="Pfam" id="PF01251">
    <property type="entry name" value="Ribosomal_S7e"/>
    <property type="match status" value="1"/>
</dbReference>
<dbReference type="GO" id="GO:0030686">
    <property type="term" value="C:90S preribosome"/>
    <property type="evidence" value="ECO:0007669"/>
    <property type="project" value="TreeGrafter"/>
</dbReference>
<keyword evidence="3 4" id="KW-0687">Ribonucleoprotein</keyword>
<evidence type="ECO:0000256" key="4">
    <source>
        <dbReference type="RuleBase" id="RU364105"/>
    </source>
</evidence>
<evidence type="ECO:0000256" key="2">
    <source>
        <dbReference type="ARBA" id="ARBA00022980"/>
    </source>
</evidence>
<keyword evidence="6" id="KW-1185">Reference proteome</keyword>
<name>A0AAD7UPW6_9STRA</name>
<proteinExistence type="inferred from homology"/>
<dbReference type="InterPro" id="IPR000554">
    <property type="entry name" value="Ribosomal_eS7"/>
</dbReference>
<keyword evidence="2 4" id="KW-0689">Ribosomal protein</keyword>
<comment type="similarity">
    <text evidence="1 4">Belongs to the eukaryotic ribosomal protein eS7 family.</text>
</comment>
<evidence type="ECO:0000256" key="1">
    <source>
        <dbReference type="ARBA" id="ARBA00007820"/>
    </source>
</evidence>
<sequence length="190" mass="21888">MSSALKKIKKEEPDEIETQVAQELYNLEVSTSELKADLRELYFLSAREIEVGSKKAIVVYVPYAKLRAYHKIQTRLVRELEKKFSGRHVMIVAQRTILGKNYPRATKNKGPRPRSRTLTSVQNAILEDVVYPTEIVGKRTRCKMDGSKVLKVFLDPKDQVNVETKLDTFSVVYKKLTNKEVIFEFPVLEP</sequence>
<organism evidence="5 6">
    <name type="scientific">Chrysophaeum taylorii</name>
    <dbReference type="NCBI Taxonomy" id="2483200"/>
    <lineage>
        <taxon>Eukaryota</taxon>
        <taxon>Sar</taxon>
        <taxon>Stramenopiles</taxon>
        <taxon>Ochrophyta</taxon>
        <taxon>Pelagophyceae</taxon>
        <taxon>Pelagomonadales</taxon>
        <taxon>Pelagomonadaceae</taxon>
        <taxon>Chrysophaeum</taxon>
    </lineage>
</organism>
<comment type="caution">
    <text evidence="5">The sequence shown here is derived from an EMBL/GenBank/DDBJ whole genome shotgun (WGS) entry which is preliminary data.</text>
</comment>
<dbReference type="AlphaFoldDB" id="A0AAD7UPW6"/>
<protein>
    <recommendedName>
        <fullName evidence="4">40S ribosomal protein S7</fullName>
    </recommendedName>
</protein>
<dbReference type="GO" id="GO:0032040">
    <property type="term" value="C:small-subunit processome"/>
    <property type="evidence" value="ECO:0007669"/>
    <property type="project" value="TreeGrafter"/>
</dbReference>
<dbReference type="Proteomes" id="UP001230188">
    <property type="component" value="Unassembled WGS sequence"/>
</dbReference>
<dbReference type="PANTHER" id="PTHR11278">
    <property type="entry name" value="40S RIBOSOMAL PROTEIN S7"/>
    <property type="match status" value="1"/>
</dbReference>
<dbReference type="GO" id="GO:0003735">
    <property type="term" value="F:structural constituent of ribosome"/>
    <property type="evidence" value="ECO:0007669"/>
    <property type="project" value="InterPro"/>
</dbReference>
<evidence type="ECO:0000313" key="5">
    <source>
        <dbReference type="EMBL" id="KAJ8614303.1"/>
    </source>
</evidence>
<dbReference type="PROSITE" id="PS00948">
    <property type="entry name" value="RIBOSOMAL_S7E"/>
    <property type="match status" value="1"/>
</dbReference>
<reference evidence="5" key="1">
    <citation type="submission" date="2023-01" db="EMBL/GenBank/DDBJ databases">
        <title>Metagenome sequencing of chrysophaentin producing Chrysophaeum taylorii.</title>
        <authorList>
            <person name="Davison J."/>
            <person name="Bewley C."/>
        </authorList>
    </citation>
    <scope>NUCLEOTIDE SEQUENCE</scope>
    <source>
        <strain evidence="5">NIES-1699</strain>
    </source>
</reference>
<dbReference type="GO" id="GO:0042274">
    <property type="term" value="P:ribosomal small subunit biogenesis"/>
    <property type="evidence" value="ECO:0007669"/>
    <property type="project" value="TreeGrafter"/>
</dbReference>